<dbReference type="Gene3D" id="3.60.40.10">
    <property type="entry name" value="PPM-type phosphatase domain"/>
    <property type="match status" value="1"/>
</dbReference>
<evidence type="ECO:0008006" key="6">
    <source>
        <dbReference type="Google" id="ProtNLM"/>
    </source>
</evidence>
<evidence type="ECO:0000313" key="4">
    <source>
        <dbReference type="EMBL" id="GAA3527140.1"/>
    </source>
</evidence>
<dbReference type="Pfam" id="PF07228">
    <property type="entry name" value="SpoIIE"/>
    <property type="match status" value="1"/>
</dbReference>
<dbReference type="Gene3D" id="3.30.450.40">
    <property type="match status" value="1"/>
</dbReference>
<name>A0ABP6V5C8_9ACTN</name>
<dbReference type="Proteomes" id="UP001500630">
    <property type="component" value="Unassembled WGS sequence"/>
</dbReference>
<evidence type="ECO:0000256" key="1">
    <source>
        <dbReference type="ARBA" id="ARBA00022801"/>
    </source>
</evidence>
<accession>A0ABP6V5C8</accession>
<dbReference type="SUPFAM" id="SSF55781">
    <property type="entry name" value="GAF domain-like"/>
    <property type="match status" value="1"/>
</dbReference>
<dbReference type="PANTHER" id="PTHR43156">
    <property type="entry name" value="STAGE II SPORULATION PROTEIN E-RELATED"/>
    <property type="match status" value="1"/>
</dbReference>
<dbReference type="InterPro" id="IPR001932">
    <property type="entry name" value="PPM-type_phosphatase-like_dom"/>
</dbReference>
<dbReference type="PANTHER" id="PTHR43156:SF2">
    <property type="entry name" value="STAGE II SPORULATION PROTEIN E"/>
    <property type="match status" value="1"/>
</dbReference>
<proteinExistence type="predicted"/>
<keyword evidence="1" id="KW-0378">Hydrolase</keyword>
<reference evidence="5" key="1">
    <citation type="journal article" date="2019" name="Int. J. Syst. Evol. Microbiol.">
        <title>The Global Catalogue of Microorganisms (GCM) 10K type strain sequencing project: providing services to taxonomists for standard genome sequencing and annotation.</title>
        <authorList>
            <consortium name="The Broad Institute Genomics Platform"/>
            <consortium name="The Broad Institute Genome Sequencing Center for Infectious Disease"/>
            <person name="Wu L."/>
            <person name="Ma J."/>
        </authorList>
    </citation>
    <scope>NUCLEOTIDE SEQUENCE [LARGE SCALE GENOMIC DNA]</scope>
    <source>
        <strain evidence="5">JCM 17326</strain>
    </source>
</reference>
<dbReference type="SMART" id="SM00065">
    <property type="entry name" value="GAF"/>
    <property type="match status" value="1"/>
</dbReference>
<dbReference type="EMBL" id="BAABDQ010000001">
    <property type="protein sequence ID" value="GAA3527140.1"/>
    <property type="molecule type" value="Genomic_DNA"/>
</dbReference>
<sequence length="419" mass="44549">MELADLDYLGLLSEVSAAVNSSLDADTALRRLSRILVPRLADWCAVDLVEGESLRRVSVAAAGVHTLSAELPGAIGALPLEMEDLLLRMLRTSSALLISTATANAPAGAVPGDIRQRLHLLLAADSAIVAPLRVRGNALGMLTLVRVHPGAPLTAAYLPFVEDLAHRTALAVDNTRLYGLQHEMASRLQHSLLPRLPDLSPLSLASGYLPARESSQVGGDWYDAFRLSDGTPALVIGDVAGHDITAATQMSEVRNMLRGLAFDGREAPARVMARLDRALVGLGESFLTTMVLARVEGGEAGPWRLRWTNAGHPAPLLVTPDGGTRFLEAGRGPLLGLDPKLPRGDGAEPLPPCSTLVFYTDGLIERRKEPLDRGMTRLRRQMGGLAGADVQTICDELLAANDTANEDDIALLAVRLPAG</sequence>
<dbReference type="InterPro" id="IPR029016">
    <property type="entry name" value="GAF-like_dom_sf"/>
</dbReference>
<dbReference type="RefSeq" id="WP_345557690.1">
    <property type="nucleotide sequence ID" value="NZ_BAABDQ010000001.1"/>
</dbReference>
<dbReference type="InterPro" id="IPR036457">
    <property type="entry name" value="PPM-type-like_dom_sf"/>
</dbReference>
<protein>
    <recommendedName>
        <fullName evidence="6">GAF domain-containing protein</fullName>
    </recommendedName>
</protein>
<dbReference type="Pfam" id="PF01590">
    <property type="entry name" value="GAF"/>
    <property type="match status" value="1"/>
</dbReference>
<feature type="domain" description="PPM-type phosphatase" evidence="3">
    <location>
        <begin position="202"/>
        <end position="416"/>
    </location>
</feature>
<evidence type="ECO:0000259" key="2">
    <source>
        <dbReference type="SMART" id="SM00065"/>
    </source>
</evidence>
<evidence type="ECO:0000313" key="5">
    <source>
        <dbReference type="Proteomes" id="UP001500630"/>
    </source>
</evidence>
<keyword evidence="5" id="KW-1185">Reference proteome</keyword>
<comment type="caution">
    <text evidence="4">The sequence shown here is derived from an EMBL/GenBank/DDBJ whole genome shotgun (WGS) entry which is preliminary data.</text>
</comment>
<feature type="domain" description="GAF" evidence="2">
    <location>
        <begin position="24"/>
        <end position="182"/>
    </location>
</feature>
<organism evidence="4 5">
    <name type="scientific">Nonomuraea rosea</name>
    <dbReference type="NCBI Taxonomy" id="638574"/>
    <lineage>
        <taxon>Bacteria</taxon>
        <taxon>Bacillati</taxon>
        <taxon>Actinomycetota</taxon>
        <taxon>Actinomycetes</taxon>
        <taxon>Streptosporangiales</taxon>
        <taxon>Streptosporangiaceae</taxon>
        <taxon>Nonomuraea</taxon>
    </lineage>
</organism>
<dbReference type="SUPFAM" id="SSF81606">
    <property type="entry name" value="PP2C-like"/>
    <property type="match status" value="1"/>
</dbReference>
<dbReference type="InterPro" id="IPR003018">
    <property type="entry name" value="GAF"/>
</dbReference>
<gene>
    <name evidence="4" type="ORF">GCM10022419_002390</name>
</gene>
<dbReference type="InterPro" id="IPR052016">
    <property type="entry name" value="Bact_Sigma-Reg"/>
</dbReference>
<dbReference type="SMART" id="SM00331">
    <property type="entry name" value="PP2C_SIG"/>
    <property type="match status" value="1"/>
</dbReference>
<evidence type="ECO:0000259" key="3">
    <source>
        <dbReference type="SMART" id="SM00331"/>
    </source>
</evidence>